<comment type="caution">
    <text evidence="1">The sequence shown here is derived from an EMBL/GenBank/DDBJ whole genome shotgun (WGS) entry which is preliminary data.</text>
</comment>
<reference evidence="1 2" key="1">
    <citation type="submission" date="2017-12" db="EMBL/GenBank/DDBJ databases">
        <title>Taxonomic description and draft genome of Pradoshia cofamensis Gen. nov., sp. nov., a thermotolerant bacillale isolated from anterior gut of earthworm Eisenia fetida.</title>
        <authorList>
            <person name="Saha T."/>
            <person name="Chakraborty R."/>
        </authorList>
    </citation>
    <scope>NUCLEOTIDE SEQUENCE [LARGE SCALE GENOMIC DNA]</scope>
    <source>
        <strain evidence="1 2">EAG3</strain>
    </source>
</reference>
<name>A0A2S7N3Q4_9BACI</name>
<sequence>MGKAKVMILGTFHLRYTPDLYRKEIGGINSIERQQEIRRVIDHVKEFRPTKMAFEVVKSENTRLNTEYERYLKGELKPVVDEVHQFGFPIAAESGHKMVYAVDWMEAVGNRSIGEVYEWAKANQPKLLSFIEETYQKPNNASMEKIDNIYELMQYLNDERVIRLSHESYMALARIGNGENYVGIDWLRWWYQRNLIIYKNLVELIAPDERVVLLIGGSHIHLISQFLKESNLVEVVPASMYLT</sequence>
<dbReference type="Pfam" id="PF18950">
    <property type="entry name" value="DUF5694"/>
    <property type="match status" value="1"/>
</dbReference>
<dbReference type="EMBL" id="PKOZ01000001">
    <property type="protein sequence ID" value="PQD96648.1"/>
    <property type="molecule type" value="Genomic_DNA"/>
</dbReference>
<accession>A0A2S7N3Q4</accession>
<dbReference type="OrthoDB" id="2080342at2"/>
<proteinExistence type="predicted"/>
<keyword evidence="2" id="KW-1185">Reference proteome</keyword>
<organism evidence="1 2">
    <name type="scientific">Pradoshia eiseniae</name>
    <dbReference type="NCBI Taxonomy" id="2064768"/>
    <lineage>
        <taxon>Bacteria</taxon>
        <taxon>Bacillati</taxon>
        <taxon>Bacillota</taxon>
        <taxon>Bacilli</taxon>
        <taxon>Bacillales</taxon>
        <taxon>Bacillaceae</taxon>
        <taxon>Pradoshia</taxon>
    </lineage>
</organism>
<evidence type="ECO:0000313" key="2">
    <source>
        <dbReference type="Proteomes" id="UP000239663"/>
    </source>
</evidence>
<dbReference type="Proteomes" id="UP000239663">
    <property type="component" value="Unassembled WGS sequence"/>
</dbReference>
<evidence type="ECO:0008006" key="3">
    <source>
        <dbReference type="Google" id="ProtNLM"/>
    </source>
</evidence>
<gene>
    <name evidence="1" type="ORF">CYL18_01765</name>
</gene>
<dbReference type="AlphaFoldDB" id="A0A2S7N3Q4"/>
<dbReference type="RefSeq" id="WP_104847745.1">
    <property type="nucleotide sequence ID" value="NZ_PKOZ01000001.1"/>
</dbReference>
<evidence type="ECO:0000313" key="1">
    <source>
        <dbReference type="EMBL" id="PQD96648.1"/>
    </source>
</evidence>
<protein>
    <recommendedName>
        <fullName evidence="3">TraB/GumN family protein</fullName>
    </recommendedName>
</protein>
<dbReference type="InterPro" id="IPR043749">
    <property type="entry name" value="DUF5694"/>
</dbReference>